<organism evidence="1 2">
    <name type="scientific">Eubacterium ramulus</name>
    <dbReference type="NCBI Taxonomy" id="39490"/>
    <lineage>
        <taxon>Bacteria</taxon>
        <taxon>Bacillati</taxon>
        <taxon>Bacillota</taxon>
        <taxon>Clostridia</taxon>
        <taxon>Eubacteriales</taxon>
        <taxon>Eubacteriaceae</taxon>
        <taxon>Eubacterium</taxon>
    </lineage>
</organism>
<evidence type="ECO:0000313" key="1">
    <source>
        <dbReference type="EMBL" id="CUM80380.1"/>
    </source>
</evidence>
<evidence type="ECO:0000313" key="2">
    <source>
        <dbReference type="Proteomes" id="UP000095492"/>
    </source>
</evidence>
<sequence>MQIYTIVIGGLEKSYMQKLVLYLNERLGKSARVELLEHWEIPEQPEVWEMKKQSVGGPMEGSKCWDTGIGSEAFITYLTEQHLVNHTLTVTAQKCTEKGTEKAVVYQYQPRDCLYREIVSKCPMNVGGRQKVEQEGGRQRWMVFTGEGQSGVLMAFSLFYAWMLSETKKVLYVNFTECSEMTELFELVEQPEDFSDFLLALRRQSAASLACYTGRIDELEYLIPADNPQILRELTEADMNRLLVSIAQADQYELVVFTLGTLVCGCEQIFLQAESRIHLCGMHLMEQCAGREKKRFVSRCAPGREDVMKRIVLPEMKCEHTGVTLLYEWRETEPGRLAAELISAGD</sequence>
<dbReference type="Gene3D" id="3.40.50.300">
    <property type="entry name" value="P-loop containing nucleotide triphosphate hydrolases"/>
    <property type="match status" value="1"/>
</dbReference>
<dbReference type="InterPro" id="IPR027417">
    <property type="entry name" value="P-loop_NTPase"/>
</dbReference>
<dbReference type="STRING" id="39490.ERS852448_00548"/>
<proteinExistence type="predicted"/>
<accession>A0A173RQV2</accession>
<dbReference type="RefSeq" id="WP_055289284.1">
    <property type="nucleotide sequence ID" value="NZ_CP173382.1"/>
</dbReference>
<gene>
    <name evidence="1" type="ORF">ERS852448_00548</name>
</gene>
<dbReference type="Proteomes" id="UP000095492">
    <property type="component" value="Unassembled WGS sequence"/>
</dbReference>
<name>A0A173RQV2_EUBRA</name>
<dbReference type="OrthoDB" id="9777019at2"/>
<dbReference type="EMBL" id="CYYA01000003">
    <property type="protein sequence ID" value="CUM80380.1"/>
    <property type="molecule type" value="Genomic_DNA"/>
</dbReference>
<reference evidence="1 2" key="1">
    <citation type="submission" date="2015-09" db="EMBL/GenBank/DDBJ databases">
        <authorList>
            <consortium name="Pathogen Informatics"/>
        </authorList>
    </citation>
    <scope>NUCLEOTIDE SEQUENCE [LARGE SCALE GENOMIC DNA]</scope>
    <source>
        <strain evidence="1 2">2789STDY5608891</strain>
    </source>
</reference>
<protein>
    <submittedName>
        <fullName evidence="1">Uncharacterized protein</fullName>
    </submittedName>
</protein>
<dbReference type="GeneID" id="97392044"/>
<dbReference type="AlphaFoldDB" id="A0A173RQV2"/>